<dbReference type="SUPFAM" id="SSF56059">
    <property type="entry name" value="Glutathione synthetase ATP-binding domain-like"/>
    <property type="match status" value="1"/>
</dbReference>
<dbReference type="GO" id="GO:0016747">
    <property type="term" value="F:acyltransferase activity, transferring groups other than amino-acyl groups"/>
    <property type="evidence" value="ECO:0007669"/>
    <property type="project" value="InterPro"/>
</dbReference>
<comment type="caution">
    <text evidence="4">The sequence shown here is derived from an EMBL/GenBank/DDBJ whole genome shotgun (WGS) entry which is preliminary data.</text>
</comment>
<keyword evidence="5" id="KW-1185">Reference proteome</keyword>
<dbReference type="GO" id="GO:0009432">
    <property type="term" value="P:SOS response"/>
    <property type="evidence" value="ECO:0007669"/>
    <property type="project" value="TreeGrafter"/>
</dbReference>
<dbReference type="InterPro" id="IPR017534">
    <property type="entry name" value="GNAT-acetyltransferase"/>
</dbReference>
<dbReference type="PANTHER" id="PTHR21621">
    <property type="entry name" value="RIBOSOMAL PROTEIN S6 MODIFICATION PROTEIN"/>
    <property type="match status" value="1"/>
</dbReference>
<protein>
    <submittedName>
        <fullName evidence="4">N-acetylglutaminylglutamine synthetase</fullName>
    </submittedName>
</protein>
<dbReference type="SUPFAM" id="SSF55729">
    <property type="entry name" value="Acyl-CoA N-acyltransferases (Nat)"/>
    <property type="match status" value="1"/>
</dbReference>
<dbReference type="PROSITE" id="PS51186">
    <property type="entry name" value="GNAT"/>
    <property type="match status" value="1"/>
</dbReference>
<dbReference type="Gene3D" id="3.40.630.30">
    <property type="match status" value="1"/>
</dbReference>
<dbReference type="EMBL" id="PXYI01000001">
    <property type="protein sequence ID" value="PSJ43225.1"/>
    <property type="molecule type" value="Genomic_DNA"/>
</dbReference>
<keyword evidence="1" id="KW-0067">ATP-binding</keyword>
<dbReference type="Pfam" id="PF00583">
    <property type="entry name" value="Acetyltransf_1"/>
    <property type="match status" value="1"/>
</dbReference>
<dbReference type="Gene3D" id="3.30.470.20">
    <property type="entry name" value="ATP-grasp fold, B domain"/>
    <property type="match status" value="2"/>
</dbReference>
<feature type="domain" description="ATP-grasp" evidence="2">
    <location>
        <begin position="327"/>
        <end position="570"/>
    </location>
</feature>
<dbReference type="CDD" id="cd04301">
    <property type="entry name" value="NAT_SF"/>
    <property type="match status" value="1"/>
</dbReference>
<dbReference type="PROSITE" id="PS50975">
    <property type="entry name" value="ATP_GRASP"/>
    <property type="match status" value="1"/>
</dbReference>
<dbReference type="AlphaFoldDB" id="A0A2P7QZ36"/>
<feature type="domain" description="N-acetyltransferase" evidence="3">
    <location>
        <begin position="108"/>
        <end position="258"/>
    </location>
</feature>
<dbReference type="InterPro" id="IPR016181">
    <property type="entry name" value="Acyl_CoA_acyltransferase"/>
</dbReference>
<dbReference type="GO" id="GO:0018169">
    <property type="term" value="F:ribosomal S6-glutamic acid ligase activity"/>
    <property type="evidence" value="ECO:0007669"/>
    <property type="project" value="TreeGrafter"/>
</dbReference>
<accession>A0A2P7QZ36</accession>
<reference evidence="4 5" key="1">
    <citation type="submission" date="2018-03" db="EMBL/GenBank/DDBJ databases">
        <title>The draft genome of Sphingosinicella sp. GL-C-18.</title>
        <authorList>
            <person name="Liu L."/>
            <person name="Li L."/>
            <person name="Liang L."/>
            <person name="Zhang X."/>
            <person name="Wang T."/>
        </authorList>
    </citation>
    <scope>NUCLEOTIDE SEQUENCE [LARGE SCALE GENOMIC DNA]</scope>
    <source>
        <strain evidence="4 5">GL-C-18</strain>
    </source>
</reference>
<dbReference type="GO" id="GO:0005737">
    <property type="term" value="C:cytoplasm"/>
    <property type="evidence" value="ECO:0007669"/>
    <property type="project" value="TreeGrafter"/>
</dbReference>
<dbReference type="PANTHER" id="PTHR21621:SF0">
    <property type="entry name" value="BETA-CITRYLGLUTAMATE SYNTHASE B-RELATED"/>
    <property type="match status" value="1"/>
</dbReference>
<dbReference type="NCBIfam" id="TIGR03103">
    <property type="entry name" value="trio_acet_GNAT"/>
    <property type="match status" value="1"/>
</dbReference>
<dbReference type="Proteomes" id="UP000241167">
    <property type="component" value="Unassembled WGS sequence"/>
</dbReference>
<proteinExistence type="predicted"/>
<name>A0A2P7QZ36_9SPHN</name>
<dbReference type="OrthoDB" id="9797456at2"/>
<evidence type="ECO:0000259" key="3">
    <source>
        <dbReference type="PROSITE" id="PS51186"/>
    </source>
</evidence>
<dbReference type="RefSeq" id="WP_106511245.1">
    <property type="nucleotide sequence ID" value="NZ_PXYI01000001.1"/>
</dbReference>
<evidence type="ECO:0000313" key="5">
    <source>
        <dbReference type="Proteomes" id="UP000241167"/>
    </source>
</evidence>
<gene>
    <name evidence="4" type="primary">ngg</name>
    <name evidence="4" type="ORF">C7I55_02260</name>
</gene>
<dbReference type="GO" id="GO:0005524">
    <property type="term" value="F:ATP binding"/>
    <property type="evidence" value="ECO:0007669"/>
    <property type="project" value="UniProtKB-UniRule"/>
</dbReference>
<dbReference type="GO" id="GO:0046872">
    <property type="term" value="F:metal ion binding"/>
    <property type="evidence" value="ECO:0007669"/>
    <property type="project" value="InterPro"/>
</dbReference>
<organism evidence="4 5">
    <name type="scientific">Allosphingosinicella deserti</name>
    <dbReference type="NCBI Taxonomy" id="2116704"/>
    <lineage>
        <taxon>Bacteria</taxon>
        <taxon>Pseudomonadati</taxon>
        <taxon>Pseudomonadota</taxon>
        <taxon>Alphaproteobacteria</taxon>
        <taxon>Sphingomonadales</taxon>
        <taxon>Sphingomonadaceae</taxon>
        <taxon>Allosphingosinicella</taxon>
    </lineage>
</organism>
<evidence type="ECO:0000256" key="1">
    <source>
        <dbReference type="PROSITE-ProRule" id="PRU00409"/>
    </source>
</evidence>
<dbReference type="InterPro" id="IPR011761">
    <property type="entry name" value="ATP-grasp"/>
</dbReference>
<evidence type="ECO:0000259" key="2">
    <source>
        <dbReference type="PROSITE" id="PS50975"/>
    </source>
</evidence>
<evidence type="ECO:0000313" key="4">
    <source>
        <dbReference type="EMBL" id="PSJ43225.1"/>
    </source>
</evidence>
<keyword evidence="1" id="KW-0547">Nucleotide-binding</keyword>
<sequence>MASRTDHHRGRAALFPFLKNPHGPQPRANALADCGWGRILFAHSFENAEYLLSELRAEGPEQRDIAMYVTDPHVVLAAAPAELFLDPSHTFRLTLATYRAAGRRPSGFFVRRLVPDTDIDGVNRLYALHRMIEVRPDFFEQHRNGRLLTYFVAEDEETGAIIGTVTGIDHGCAFDDPEKGSSLWTLAVDPQTPHPGVGEALIRWLAEHYIARGAATMDLSVLHDNHGAIGLYEKLGFHRLPVFAVKRRNVINERLFAGNDPAKAMNPYARIIINEARRRGIGVEVIDAEGGLFELRSGGRNIRCRESLSDLTTAVSLSICDDKAMTRRIVHAAGVSVPDEIEANDVEAVKAMLAKHGSLVVKPARGEQGRGVAVDLDTIESVETAIAIARRHSDRVLVESFHKGDDLRLVVIGYKLVAAAIRRPAEVIGNGRDSVRQLIERQSRRRAAATGGESRIPLDAETERCVAKAGYGLDDVPPEGAAFAVRKAANLHTGGTIHDVTALVHPRLVEAAIRVARAIDIPVVGVDFIVPNPTEPDYVFIEANERPGLANHEPQPTAERFVDLLFPLSMPAAARTARRADAAAQH</sequence>
<dbReference type="InterPro" id="IPR000182">
    <property type="entry name" value="GNAT_dom"/>
</dbReference>